<dbReference type="RefSeq" id="XP_024344700.1">
    <property type="nucleotide sequence ID" value="XM_024483919.1"/>
</dbReference>
<reference evidence="1 2" key="1">
    <citation type="submission" date="2017-04" db="EMBL/GenBank/DDBJ databases">
        <title>Genome Sequence of the Model Brown-Rot Fungus Postia placenta SB12.</title>
        <authorList>
            <consortium name="DOE Joint Genome Institute"/>
            <person name="Gaskell J."/>
            <person name="Kersten P."/>
            <person name="Larrondo L.F."/>
            <person name="Canessa P."/>
            <person name="Martinez D."/>
            <person name="Hibbett D."/>
            <person name="Schmoll M."/>
            <person name="Kubicek C.P."/>
            <person name="Martinez A.T."/>
            <person name="Yadav J."/>
            <person name="Master E."/>
            <person name="Magnuson J.K."/>
            <person name="James T."/>
            <person name="Yaver D."/>
            <person name="Berka R."/>
            <person name="Labutti K."/>
            <person name="Lipzen A."/>
            <person name="Aerts A."/>
            <person name="Barry K."/>
            <person name="Henrissat B."/>
            <person name="Blanchette R."/>
            <person name="Grigoriev I."/>
            <person name="Cullen D."/>
        </authorList>
    </citation>
    <scope>NUCLEOTIDE SEQUENCE [LARGE SCALE GENOMIC DNA]</scope>
    <source>
        <strain evidence="1 2">MAD-698-R-SB12</strain>
    </source>
</reference>
<keyword evidence="2" id="KW-1185">Reference proteome</keyword>
<dbReference type="Proteomes" id="UP000194127">
    <property type="component" value="Unassembled WGS sequence"/>
</dbReference>
<dbReference type="AlphaFoldDB" id="A0A1X6NHI4"/>
<organism evidence="1 2">
    <name type="scientific">Postia placenta MAD-698-R-SB12</name>
    <dbReference type="NCBI Taxonomy" id="670580"/>
    <lineage>
        <taxon>Eukaryota</taxon>
        <taxon>Fungi</taxon>
        <taxon>Dikarya</taxon>
        <taxon>Basidiomycota</taxon>
        <taxon>Agaricomycotina</taxon>
        <taxon>Agaricomycetes</taxon>
        <taxon>Polyporales</taxon>
        <taxon>Adustoporiaceae</taxon>
        <taxon>Rhodonia</taxon>
    </lineage>
</organism>
<evidence type="ECO:0000313" key="1">
    <source>
        <dbReference type="EMBL" id="OSX67906.1"/>
    </source>
</evidence>
<name>A0A1X6NHI4_9APHY</name>
<accession>A0A1X6NHI4</accession>
<dbReference type="GeneID" id="36328868"/>
<dbReference type="OrthoDB" id="10270387at2759"/>
<proteinExistence type="predicted"/>
<protein>
    <submittedName>
        <fullName evidence="1">Uncharacterized protein</fullName>
    </submittedName>
</protein>
<sequence length="115" mass="12003">MTCRYAAGLRSAGREADQKASGRKVDLVQVGNRTRAIGASGSITYRLAKAGWAGSGRWDYGHGCVGALEQPLETQGMRPGREHVTTARAVGMCGGGANSSTIHLGWSVKQSARVG</sequence>
<evidence type="ECO:0000313" key="2">
    <source>
        <dbReference type="Proteomes" id="UP000194127"/>
    </source>
</evidence>
<gene>
    <name evidence="1" type="ORF">POSPLADRAFT_1130121</name>
</gene>
<dbReference type="EMBL" id="KZ110591">
    <property type="protein sequence ID" value="OSX67906.1"/>
    <property type="molecule type" value="Genomic_DNA"/>
</dbReference>